<dbReference type="SMART" id="SM00382">
    <property type="entry name" value="AAA"/>
    <property type="match status" value="1"/>
</dbReference>
<evidence type="ECO:0000259" key="1">
    <source>
        <dbReference type="SMART" id="SM00382"/>
    </source>
</evidence>
<dbReference type="GO" id="GO:0005524">
    <property type="term" value="F:ATP binding"/>
    <property type="evidence" value="ECO:0007669"/>
    <property type="project" value="UniProtKB-KW"/>
</dbReference>
<accession>A0A2R7UAJ0</accession>
<evidence type="ECO:0000313" key="2">
    <source>
        <dbReference type="EMBL" id="PTU49208.1"/>
    </source>
</evidence>
<dbReference type="SUPFAM" id="SSF52540">
    <property type="entry name" value="P-loop containing nucleoside triphosphate hydrolases"/>
    <property type="match status" value="1"/>
</dbReference>
<reference evidence="2 3" key="1">
    <citation type="submission" date="2018-04" db="EMBL/GenBank/DDBJ databases">
        <authorList>
            <person name="Go L.Y."/>
            <person name="Mitchell J.A."/>
        </authorList>
    </citation>
    <scope>NUCLEOTIDE SEQUENCE [LARGE SCALE GENOMIC DNA]</scope>
    <source>
        <strain evidence="2 3">KCJK7865</strain>
    </source>
</reference>
<keyword evidence="2" id="KW-0067">ATP-binding</keyword>
<dbReference type="Pfam" id="PF13401">
    <property type="entry name" value="AAA_22"/>
    <property type="match status" value="1"/>
</dbReference>
<dbReference type="Proteomes" id="UP000244874">
    <property type="component" value="Unassembled WGS sequence"/>
</dbReference>
<feature type="domain" description="AAA+ ATPase" evidence="1">
    <location>
        <begin position="42"/>
        <end position="203"/>
    </location>
</feature>
<gene>
    <name evidence="2" type="ORF">DBB42_26555</name>
</gene>
<dbReference type="GO" id="GO:0016887">
    <property type="term" value="F:ATP hydrolysis activity"/>
    <property type="evidence" value="ECO:0007669"/>
    <property type="project" value="InterPro"/>
</dbReference>
<proteinExistence type="predicted"/>
<evidence type="ECO:0000313" key="3">
    <source>
        <dbReference type="Proteomes" id="UP000244874"/>
    </source>
</evidence>
<sequence length="322" mass="36816">MDPRQKEMILKKFEKQIVFFPGYQHAWSQMEKAVEASTLRQAPSSAFIMGKTGVGKSTLCKLFMESFGPRHDIETQTGLQKIVPALYIVPTTTITIKGLCHDILHEFMERIPNHSVSELTHMIVKKLKECQVKAVIFDEIQRLMRPDAEKTRQVTLDWMVALLTLTGLPIILCGDETCEDLLEEEATRNSPFARRYCYTSTLEYFSYSDQPENEYHLTLSELDKAIYSIESFQGNVHLQDPNIKLPLFVASSGILEYIRQILYEALYICLSAEHPILTTAHFVDAYPTLRLPVSLSKKNNPFSLSTSECYQIIEKHGRLADV</sequence>
<dbReference type="EMBL" id="QANO01000193">
    <property type="protein sequence ID" value="PTU49208.1"/>
    <property type="molecule type" value="Genomic_DNA"/>
</dbReference>
<dbReference type="RefSeq" id="WP_108481775.1">
    <property type="nucleotide sequence ID" value="NZ_QANO01000193.1"/>
</dbReference>
<organism evidence="2 3">
    <name type="scientific">Pseudomonas plecoglossicida</name>
    <dbReference type="NCBI Taxonomy" id="70775"/>
    <lineage>
        <taxon>Bacteria</taxon>
        <taxon>Pseudomonadati</taxon>
        <taxon>Pseudomonadota</taxon>
        <taxon>Gammaproteobacteria</taxon>
        <taxon>Pseudomonadales</taxon>
        <taxon>Pseudomonadaceae</taxon>
        <taxon>Pseudomonas</taxon>
    </lineage>
</organism>
<dbReference type="InterPro" id="IPR027417">
    <property type="entry name" value="P-loop_NTPase"/>
</dbReference>
<comment type="caution">
    <text evidence="2">The sequence shown here is derived from an EMBL/GenBank/DDBJ whole genome shotgun (WGS) entry which is preliminary data.</text>
</comment>
<keyword evidence="2" id="KW-0547">Nucleotide-binding</keyword>
<protein>
    <submittedName>
        <fullName evidence="2">ATP-binding protein</fullName>
    </submittedName>
</protein>
<dbReference type="InterPro" id="IPR049945">
    <property type="entry name" value="AAA_22"/>
</dbReference>
<name>A0A2R7UAJ0_PSEDL</name>
<dbReference type="Gene3D" id="3.40.50.300">
    <property type="entry name" value="P-loop containing nucleotide triphosphate hydrolases"/>
    <property type="match status" value="1"/>
</dbReference>
<dbReference type="AlphaFoldDB" id="A0A2R7UAJ0"/>
<dbReference type="InterPro" id="IPR003593">
    <property type="entry name" value="AAA+_ATPase"/>
</dbReference>